<keyword evidence="5" id="KW-0812">Transmembrane</keyword>
<feature type="transmembrane region" description="Helical" evidence="5">
    <location>
        <begin position="44"/>
        <end position="65"/>
    </location>
</feature>
<keyword evidence="1 4" id="KW-0349">Heme</keyword>
<reference evidence="7 8" key="1">
    <citation type="submission" date="2017-10" db="EMBL/GenBank/DDBJ databases">
        <title>The draft genome sequence of Lewinella nigricans NBRC 102662.</title>
        <authorList>
            <person name="Wang K."/>
        </authorList>
    </citation>
    <scope>NUCLEOTIDE SEQUENCE [LARGE SCALE GENOMIC DNA]</scope>
    <source>
        <strain evidence="7 8">NBRC 102662</strain>
    </source>
</reference>
<keyword evidence="2 4" id="KW-0479">Metal-binding</keyword>
<dbReference type="OrthoDB" id="9811281at2"/>
<dbReference type="InterPro" id="IPR009056">
    <property type="entry name" value="Cyt_c-like_dom"/>
</dbReference>
<evidence type="ECO:0000313" key="7">
    <source>
        <dbReference type="EMBL" id="PHN08455.1"/>
    </source>
</evidence>
<organism evidence="7 8">
    <name type="scientific">Flavilitoribacter nigricans (strain ATCC 23147 / DSM 23189 / NBRC 102662 / NCIMB 1420 / SS-2)</name>
    <name type="common">Lewinella nigricans</name>
    <dbReference type="NCBI Taxonomy" id="1122177"/>
    <lineage>
        <taxon>Bacteria</taxon>
        <taxon>Pseudomonadati</taxon>
        <taxon>Bacteroidota</taxon>
        <taxon>Saprospiria</taxon>
        <taxon>Saprospirales</taxon>
        <taxon>Lewinellaceae</taxon>
        <taxon>Flavilitoribacter</taxon>
    </lineage>
</organism>
<keyword evidence="5" id="KW-0472">Membrane</keyword>
<dbReference type="PANTHER" id="PTHR33751">
    <property type="entry name" value="CBB3-TYPE CYTOCHROME C OXIDASE SUBUNIT FIXP"/>
    <property type="match status" value="1"/>
</dbReference>
<dbReference type="PANTHER" id="PTHR33751:SF1">
    <property type="entry name" value="CBB3-TYPE CYTOCHROME C OXIDASE SUBUNIT FIXP"/>
    <property type="match status" value="1"/>
</dbReference>
<evidence type="ECO:0000256" key="3">
    <source>
        <dbReference type="ARBA" id="ARBA00023004"/>
    </source>
</evidence>
<evidence type="ECO:0000256" key="1">
    <source>
        <dbReference type="ARBA" id="ARBA00022617"/>
    </source>
</evidence>
<keyword evidence="3 4" id="KW-0408">Iron</keyword>
<accession>A0A2D0NIX9</accession>
<sequence length="298" mass="32501">MHHSFTSVMIVITLSVLALLYIALRSLEKNPIQELSIRKKGIRIFRNFVGSAFLILAVVGLFVSFSATPRQLFDSMGSLFEDGPSEEELAKAETLFGTTCAPCHGADGGGNIGPNLTDEYFIHGADMEKVQAVIVNGVPEKGMAAWGEMLSEKDITGLAHYIVSLHGTAPENPKPPQGEKYAYDNGTWTLIPGEAITDNVITVPDDVPEIPVGGDIKKGQTLFNGILGCAHCHGSNGHGHVDNRNVRGIQQRYGDNYLRMIDFVLIKGRQGTAMPPWDHLSDQKLTDIKSYLQSIQQL</sequence>
<evidence type="ECO:0000256" key="5">
    <source>
        <dbReference type="SAM" id="Phobius"/>
    </source>
</evidence>
<dbReference type="InterPro" id="IPR050597">
    <property type="entry name" value="Cytochrome_c_Oxidase_Subunit"/>
</dbReference>
<evidence type="ECO:0000256" key="4">
    <source>
        <dbReference type="PROSITE-ProRule" id="PRU00433"/>
    </source>
</evidence>
<dbReference type="GO" id="GO:0009055">
    <property type="term" value="F:electron transfer activity"/>
    <property type="evidence" value="ECO:0007669"/>
    <property type="project" value="InterPro"/>
</dbReference>
<dbReference type="AlphaFoldDB" id="A0A2D0NIX9"/>
<keyword evidence="8" id="KW-1185">Reference proteome</keyword>
<dbReference type="RefSeq" id="WP_099148047.1">
    <property type="nucleotide sequence ID" value="NZ_PDUD01000001.1"/>
</dbReference>
<dbReference type="Pfam" id="PF00034">
    <property type="entry name" value="Cytochrom_C"/>
    <property type="match status" value="1"/>
</dbReference>
<dbReference type="Proteomes" id="UP000223913">
    <property type="component" value="Unassembled WGS sequence"/>
</dbReference>
<dbReference type="Gene3D" id="1.10.760.10">
    <property type="entry name" value="Cytochrome c-like domain"/>
    <property type="match status" value="2"/>
</dbReference>
<dbReference type="SUPFAM" id="SSF46626">
    <property type="entry name" value="Cytochrome c"/>
    <property type="match status" value="2"/>
</dbReference>
<keyword evidence="5" id="KW-1133">Transmembrane helix</keyword>
<proteinExistence type="predicted"/>
<dbReference type="InterPro" id="IPR036909">
    <property type="entry name" value="Cyt_c-like_dom_sf"/>
</dbReference>
<feature type="domain" description="Cytochrome c" evidence="6">
    <location>
        <begin position="214"/>
        <end position="296"/>
    </location>
</feature>
<dbReference type="EMBL" id="PDUD01000001">
    <property type="protein sequence ID" value="PHN08455.1"/>
    <property type="molecule type" value="Genomic_DNA"/>
</dbReference>
<evidence type="ECO:0000259" key="6">
    <source>
        <dbReference type="PROSITE" id="PS51007"/>
    </source>
</evidence>
<gene>
    <name evidence="7" type="ORF">CRP01_00650</name>
</gene>
<name>A0A2D0NIX9_FLAN2</name>
<protein>
    <recommendedName>
        <fullName evidence="6">Cytochrome c domain-containing protein</fullName>
    </recommendedName>
</protein>
<dbReference type="PROSITE" id="PS51007">
    <property type="entry name" value="CYTC"/>
    <property type="match status" value="2"/>
</dbReference>
<feature type="domain" description="Cytochrome c" evidence="6">
    <location>
        <begin position="87"/>
        <end position="166"/>
    </location>
</feature>
<feature type="transmembrane region" description="Helical" evidence="5">
    <location>
        <begin position="6"/>
        <end position="24"/>
    </location>
</feature>
<dbReference type="GO" id="GO:0046872">
    <property type="term" value="F:metal ion binding"/>
    <property type="evidence" value="ECO:0007669"/>
    <property type="project" value="UniProtKB-KW"/>
</dbReference>
<dbReference type="GO" id="GO:0020037">
    <property type="term" value="F:heme binding"/>
    <property type="evidence" value="ECO:0007669"/>
    <property type="project" value="InterPro"/>
</dbReference>
<comment type="caution">
    <text evidence="7">The sequence shown here is derived from an EMBL/GenBank/DDBJ whole genome shotgun (WGS) entry which is preliminary data.</text>
</comment>
<evidence type="ECO:0000256" key="2">
    <source>
        <dbReference type="ARBA" id="ARBA00022723"/>
    </source>
</evidence>
<evidence type="ECO:0000313" key="8">
    <source>
        <dbReference type="Proteomes" id="UP000223913"/>
    </source>
</evidence>
<dbReference type="Pfam" id="PF13442">
    <property type="entry name" value="Cytochrome_CBB3"/>
    <property type="match status" value="1"/>
</dbReference>